<sequence>MNRNLREIYVYVLKAGFNIELEKVYKDQAHLMYVFRMSKKSVHHDVSGIIRLCESPICSQNSTGVTFTDFESTEDVFDTVKDLDNYGPNNTRNI</sequence>
<name>A0A0F9KXU7_9ZZZZ</name>
<dbReference type="EMBL" id="LAZR01013808">
    <property type="protein sequence ID" value="KKM20245.1"/>
    <property type="molecule type" value="Genomic_DNA"/>
</dbReference>
<accession>A0A0F9KXU7</accession>
<reference evidence="1" key="1">
    <citation type="journal article" date="2015" name="Nature">
        <title>Complex archaea that bridge the gap between prokaryotes and eukaryotes.</title>
        <authorList>
            <person name="Spang A."/>
            <person name="Saw J.H."/>
            <person name="Jorgensen S.L."/>
            <person name="Zaremba-Niedzwiedzka K."/>
            <person name="Martijn J."/>
            <person name="Lind A.E."/>
            <person name="van Eijk R."/>
            <person name="Schleper C."/>
            <person name="Guy L."/>
            <person name="Ettema T.J."/>
        </authorList>
    </citation>
    <scope>NUCLEOTIDE SEQUENCE</scope>
</reference>
<proteinExistence type="predicted"/>
<comment type="caution">
    <text evidence="1">The sequence shown here is derived from an EMBL/GenBank/DDBJ whole genome shotgun (WGS) entry which is preliminary data.</text>
</comment>
<evidence type="ECO:0000313" key="1">
    <source>
        <dbReference type="EMBL" id="KKM20245.1"/>
    </source>
</evidence>
<dbReference type="AlphaFoldDB" id="A0A0F9KXU7"/>
<organism evidence="1">
    <name type="scientific">marine sediment metagenome</name>
    <dbReference type="NCBI Taxonomy" id="412755"/>
    <lineage>
        <taxon>unclassified sequences</taxon>
        <taxon>metagenomes</taxon>
        <taxon>ecological metagenomes</taxon>
    </lineage>
</organism>
<gene>
    <name evidence="1" type="ORF">LCGC14_1647460</name>
</gene>
<protein>
    <submittedName>
        <fullName evidence="1">Uncharacterized protein</fullName>
    </submittedName>
</protein>